<dbReference type="InterPro" id="IPR000873">
    <property type="entry name" value="AMP-dep_synth/lig_dom"/>
</dbReference>
<reference evidence="4" key="1">
    <citation type="submission" date="2015-10" db="EMBL/GenBank/DDBJ databases">
        <title>Comparative analysis of native and mutated forms of calcium-dependent protein kinase gene AtCPK1 effect on anthraquinone biosynthesis in Rubia cordifolia transgenic cell cultures.</title>
        <authorList>
            <person name="Veremeichik G.N."/>
            <person name="Makhazen D.S."/>
            <person name="Shkryl Y.N."/>
            <person name="Bulgakov V.P."/>
        </authorList>
    </citation>
    <scope>NUCLEOTIDE SEQUENCE</scope>
</reference>
<comment type="pathway">
    <text evidence="1">Phytoalexin biosynthesis; 3,4',5-trihydroxystilbene biosynthesis; 3,4',5-trihydroxystilbene from trans-4-coumarate: step 1/2.</text>
</comment>
<dbReference type="GO" id="GO:0031956">
    <property type="term" value="F:medium-chain fatty acid-CoA ligase activity"/>
    <property type="evidence" value="ECO:0007669"/>
    <property type="project" value="TreeGrafter"/>
</dbReference>
<dbReference type="InterPro" id="IPR020845">
    <property type="entry name" value="AMP-binding_CS"/>
</dbReference>
<organism evidence="4">
    <name type="scientific">Rubia cordifolia</name>
    <name type="common">Indian madder</name>
    <dbReference type="NCBI Taxonomy" id="339321"/>
    <lineage>
        <taxon>Eukaryota</taxon>
        <taxon>Viridiplantae</taxon>
        <taxon>Streptophyta</taxon>
        <taxon>Embryophyta</taxon>
        <taxon>Tracheophyta</taxon>
        <taxon>Spermatophyta</taxon>
        <taxon>Magnoliopsida</taxon>
        <taxon>eudicotyledons</taxon>
        <taxon>Gunneridae</taxon>
        <taxon>Pentapetalae</taxon>
        <taxon>asterids</taxon>
        <taxon>lamiids</taxon>
        <taxon>Gentianales</taxon>
        <taxon>Rubiaceae</taxon>
        <taxon>Rubioideae</taxon>
        <taxon>Rubieae</taxon>
        <taxon>Rubia</taxon>
    </lineage>
</organism>
<sequence>MAMGAYSEAHICQCLNRLITHRRNATVMINIDGGVTRHKTGMQFAQGVISLAHGLTQLGLKPGHVVAIAALNSDTYMEWVLAITCVGGIAAPFNYRWSAEEARQAANEVKPAMLVTDTSCDHWHSTLQSHIRWHASMNHVRLTDPTSLSPPRLLWPPNKAALLCFTSGTSGNPKAAIITHSALVVQSLAKLALAGYTEDDIYLHTAPLCHIGGLSSALANLMAGARHVILPKFEVTAAVKAMEEHHVTSTIVVPAMMADLTSTTMSTKPSKQFQTVRKILNGGGGLSAGLIQSATETFPRAKLMTAYGMTEACSSLTFMTLYDPTFGSHTQHPEMIKGRSSRLAQSGGVCVGKPAPHVEVKISHDGSSEGGKILTRGPHTMLGYWGHTPAEASRPEDEGWFETGDVGAIDEKGNLWIRGCDSGRIKSGGENVYPEQAEAVLLQHPALSAAVVSWAPGPSLTEMVVACIQLKENWKWVDRDGMGDGSDTASKEKEVLQRYCRIQHLTRFKVPKLYIQWRRPFPMTTTGKVRRNELKKEALLRWPKEQPAPTWPSISSNL</sequence>
<dbReference type="InterPro" id="IPR045851">
    <property type="entry name" value="AMP-bd_C_sf"/>
</dbReference>
<dbReference type="SUPFAM" id="SSF56801">
    <property type="entry name" value="Acetyl-CoA synthetase-like"/>
    <property type="match status" value="1"/>
</dbReference>
<protein>
    <submittedName>
        <fullName evidence="4">O-succinylbenzoate-CoA ligase</fullName>
        <ecNumber evidence="4">6.2.1.26</ecNumber>
    </submittedName>
</protein>
<evidence type="ECO:0000313" key="4">
    <source>
        <dbReference type="EMBL" id="ALJ06893.1"/>
    </source>
</evidence>
<proteinExistence type="evidence at transcript level"/>
<dbReference type="SMR" id="A0A0P0DFL7"/>
<evidence type="ECO:0000259" key="3">
    <source>
        <dbReference type="Pfam" id="PF00501"/>
    </source>
</evidence>
<dbReference type="InterPro" id="IPR042099">
    <property type="entry name" value="ANL_N_sf"/>
</dbReference>
<dbReference type="PANTHER" id="PTHR43201">
    <property type="entry name" value="ACYL-COA SYNTHETASE"/>
    <property type="match status" value="1"/>
</dbReference>
<dbReference type="PANTHER" id="PTHR43201:SF32">
    <property type="entry name" value="2-SUCCINYLBENZOATE--COA LIGASE, CHLOROPLASTIC_PEROXISOMAL"/>
    <property type="match status" value="1"/>
</dbReference>
<dbReference type="Pfam" id="PF00501">
    <property type="entry name" value="AMP-binding"/>
    <property type="match status" value="1"/>
</dbReference>
<dbReference type="CDD" id="cd04433">
    <property type="entry name" value="AFD_class_I"/>
    <property type="match status" value="1"/>
</dbReference>
<dbReference type="EC" id="6.2.1.26" evidence="4"/>
<dbReference type="PROSITE" id="PS00455">
    <property type="entry name" value="AMP_BINDING"/>
    <property type="match status" value="1"/>
</dbReference>
<feature type="domain" description="AMP-dependent synthetase/ligase" evidence="3">
    <location>
        <begin position="23"/>
        <end position="385"/>
    </location>
</feature>
<dbReference type="Gene3D" id="3.40.50.12780">
    <property type="entry name" value="N-terminal domain of ligase-like"/>
    <property type="match status" value="1"/>
</dbReference>
<dbReference type="UniPathway" id="UPA00372">
    <property type="reaction ID" value="UER00547"/>
</dbReference>
<dbReference type="GO" id="GO:0006631">
    <property type="term" value="P:fatty acid metabolic process"/>
    <property type="evidence" value="ECO:0007669"/>
    <property type="project" value="TreeGrafter"/>
</dbReference>
<keyword evidence="2" id="KW-0587">Phenylpropanoid metabolism</keyword>
<evidence type="ECO:0000256" key="1">
    <source>
        <dbReference type="ARBA" id="ARBA00004930"/>
    </source>
</evidence>
<accession>A0A0P0DFL7</accession>
<evidence type="ECO:0000256" key="2">
    <source>
        <dbReference type="ARBA" id="ARBA00023051"/>
    </source>
</evidence>
<dbReference type="GO" id="GO:0008756">
    <property type="term" value="F:o-succinylbenzoate-CoA ligase activity"/>
    <property type="evidence" value="ECO:0007669"/>
    <property type="project" value="UniProtKB-EC"/>
</dbReference>
<dbReference type="EMBL" id="KT893312">
    <property type="protein sequence ID" value="ALJ06893.1"/>
    <property type="molecule type" value="mRNA"/>
</dbReference>
<dbReference type="AlphaFoldDB" id="A0A0P0DFL7"/>
<dbReference type="GO" id="GO:0009698">
    <property type="term" value="P:phenylpropanoid metabolic process"/>
    <property type="evidence" value="ECO:0007669"/>
    <property type="project" value="UniProtKB-KW"/>
</dbReference>
<dbReference type="Gene3D" id="3.30.300.30">
    <property type="match status" value="1"/>
</dbReference>
<keyword evidence="4" id="KW-0436">Ligase</keyword>
<name>A0A0P0DFL7_RUBCO</name>